<name>A0ABQ9G773_9NEOP</name>
<dbReference type="PANTHER" id="PTHR46169:SF29">
    <property type="entry name" value="DNA REPLICATION-RELATED ELEMENT FACTOR, ISOFORM A"/>
    <property type="match status" value="1"/>
</dbReference>
<proteinExistence type="predicted"/>
<dbReference type="InterPro" id="IPR052717">
    <property type="entry name" value="Vacuolar_transposase_reg"/>
</dbReference>
<evidence type="ECO:0000313" key="1">
    <source>
        <dbReference type="EMBL" id="KAJ8868098.1"/>
    </source>
</evidence>
<dbReference type="Proteomes" id="UP001159363">
    <property type="component" value="Chromosome 14"/>
</dbReference>
<organism evidence="1 2">
    <name type="scientific">Dryococelus australis</name>
    <dbReference type="NCBI Taxonomy" id="614101"/>
    <lineage>
        <taxon>Eukaryota</taxon>
        <taxon>Metazoa</taxon>
        <taxon>Ecdysozoa</taxon>
        <taxon>Arthropoda</taxon>
        <taxon>Hexapoda</taxon>
        <taxon>Insecta</taxon>
        <taxon>Pterygota</taxon>
        <taxon>Neoptera</taxon>
        <taxon>Polyneoptera</taxon>
        <taxon>Phasmatodea</taxon>
        <taxon>Verophasmatodea</taxon>
        <taxon>Anareolatae</taxon>
        <taxon>Phasmatidae</taxon>
        <taxon>Eurycanthinae</taxon>
        <taxon>Dryococelus</taxon>
    </lineage>
</organism>
<dbReference type="InterPro" id="IPR012337">
    <property type="entry name" value="RNaseH-like_sf"/>
</dbReference>
<evidence type="ECO:0000313" key="2">
    <source>
        <dbReference type="Proteomes" id="UP001159363"/>
    </source>
</evidence>
<sequence length="133" mass="14565">MCQTLEDWGIPVQDEAIPVYCVTGTGANFKYAATSSFTPVQCFAHTLPNAITEAKKKQQELLELQAALSAEKVSPKDTSNVQMLAPQEWRHMSGLVQILRPPADATEELSGDSYPTLSMVTPILHCLESRLTS</sequence>
<dbReference type="PANTHER" id="PTHR46169">
    <property type="entry name" value="DNA REPLICATION-RELATED ELEMENT FACTOR, ISOFORM A"/>
    <property type="match status" value="1"/>
</dbReference>
<reference evidence="1 2" key="1">
    <citation type="submission" date="2023-02" db="EMBL/GenBank/DDBJ databases">
        <title>LHISI_Scaffold_Assembly.</title>
        <authorList>
            <person name="Stuart O.P."/>
            <person name="Cleave R."/>
            <person name="Magrath M.J.L."/>
            <person name="Mikheyev A.S."/>
        </authorList>
    </citation>
    <scope>NUCLEOTIDE SEQUENCE [LARGE SCALE GENOMIC DNA]</scope>
    <source>
        <strain evidence="1">Daus_M_001</strain>
        <tissue evidence="1">Leg muscle</tissue>
    </source>
</reference>
<comment type="caution">
    <text evidence="1">The sequence shown here is derived from an EMBL/GenBank/DDBJ whole genome shotgun (WGS) entry which is preliminary data.</text>
</comment>
<gene>
    <name evidence="1" type="ORF">PR048_031907</name>
</gene>
<keyword evidence="2" id="KW-1185">Reference proteome</keyword>
<dbReference type="EMBL" id="JARBHB010000015">
    <property type="protein sequence ID" value="KAJ8868098.1"/>
    <property type="molecule type" value="Genomic_DNA"/>
</dbReference>
<protein>
    <submittedName>
        <fullName evidence="1">Uncharacterized protein</fullName>
    </submittedName>
</protein>
<dbReference type="SUPFAM" id="SSF53098">
    <property type="entry name" value="Ribonuclease H-like"/>
    <property type="match status" value="1"/>
</dbReference>
<accession>A0ABQ9G773</accession>